<dbReference type="Pfam" id="PF00162">
    <property type="entry name" value="PGK"/>
    <property type="match status" value="1"/>
</dbReference>
<evidence type="ECO:0000256" key="6">
    <source>
        <dbReference type="ARBA" id="ARBA00022741"/>
    </source>
</evidence>
<evidence type="ECO:0000256" key="7">
    <source>
        <dbReference type="ARBA" id="ARBA00022777"/>
    </source>
</evidence>
<evidence type="ECO:0000256" key="2">
    <source>
        <dbReference type="ARBA" id="ARBA00004838"/>
    </source>
</evidence>
<dbReference type="SUPFAM" id="SSF53748">
    <property type="entry name" value="Phosphoglycerate kinase"/>
    <property type="match status" value="1"/>
</dbReference>
<keyword evidence="9 10" id="KW-0324">Glycolysis</keyword>
<evidence type="ECO:0000256" key="9">
    <source>
        <dbReference type="ARBA" id="ARBA00023152"/>
    </source>
</evidence>
<organism evidence="12 13">
    <name type="scientific">Nostoc cf. commune SO-36</name>
    <dbReference type="NCBI Taxonomy" id="449208"/>
    <lineage>
        <taxon>Bacteria</taxon>
        <taxon>Bacillati</taxon>
        <taxon>Cyanobacteriota</taxon>
        <taxon>Cyanophyceae</taxon>
        <taxon>Nostocales</taxon>
        <taxon>Nostocaceae</taxon>
        <taxon>Nostoc</taxon>
    </lineage>
</organism>
<dbReference type="CDD" id="cd00318">
    <property type="entry name" value="Phosphoglycerate_kinase"/>
    <property type="match status" value="1"/>
</dbReference>
<feature type="binding site" evidence="10">
    <location>
        <position position="296"/>
    </location>
    <ligand>
        <name>ATP</name>
        <dbReference type="ChEBI" id="CHEBI:30616"/>
    </ligand>
</feature>
<feature type="binding site" evidence="10">
    <location>
        <begin position="63"/>
        <end position="66"/>
    </location>
    <ligand>
        <name>substrate</name>
    </ligand>
</feature>
<evidence type="ECO:0000256" key="1">
    <source>
        <dbReference type="ARBA" id="ARBA00000642"/>
    </source>
</evidence>
<feature type="binding site" evidence="10">
    <location>
        <position position="327"/>
    </location>
    <ligand>
        <name>ATP</name>
        <dbReference type="ChEBI" id="CHEBI:30616"/>
    </ligand>
</feature>
<comment type="catalytic activity">
    <reaction evidence="1 10 11">
        <text>(2R)-3-phosphoglycerate + ATP = (2R)-3-phospho-glyceroyl phosphate + ADP</text>
        <dbReference type="Rhea" id="RHEA:14801"/>
        <dbReference type="ChEBI" id="CHEBI:30616"/>
        <dbReference type="ChEBI" id="CHEBI:57604"/>
        <dbReference type="ChEBI" id="CHEBI:58272"/>
        <dbReference type="ChEBI" id="CHEBI:456216"/>
        <dbReference type="EC" id="2.7.2.3"/>
    </reaction>
</comment>
<dbReference type="GO" id="GO:0016301">
    <property type="term" value="F:kinase activity"/>
    <property type="evidence" value="ECO:0007669"/>
    <property type="project" value="UniProtKB-KW"/>
</dbReference>
<evidence type="ECO:0000256" key="11">
    <source>
        <dbReference type="RuleBase" id="RU000532"/>
    </source>
</evidence>
<dbReference type="EMBL" id="AP025732">
    <property type="protein sequence ID" value="BDI14673.1"/>
    <property type="molecule type" value="Genomic_DNA"/>
</dbReference>
<dbReference type="HAMAP" id="MF_00145">
    <property type="entry name" value="Phosphoglyc_kinase"/>
    <property type="match status" value="1"/>
</dbReference>
<dbReference type="Proteomes" id="UP001055453">
    <property type="component" value="Chromosome"/>
</dbReference>
<evidence type="ECO:0000256" key="4">
    <source>
        <dbReference type="ARBA" id="ARBA00016471"/>
    </source>
</evidence>
<evidence type="ECO:0000313" key="12">
    <source>
        <dbReference type="EMBL" id="BDI14673.1"/>
    </source>
</evidence>
<comment type="pathway">
    <text evidence="2 10">Carbohydrate degradation; glycolysis; pyruvate from D-glyceraldehyde 3-phosphate: step 2/5.</text>
</comment>
<comment type="subcellular location">
    <subcellularLocation>
        <location evidence="10">Cytoplasm</location>
    </subcellularLocation>
</comment>
<keyword evidence="7 10" id="KW-0418">Kinase</keyword>
<proteinExistence type="inferred from homology"/>
<evidence type="ECO:0000256" key="10">
    <source>
        <dbReference type="HAMAP-Rule" id="MF_00145"/>
    </source>
</evidence>
<feature type="binding site" evidence="10">
    <location>
        <position position="40"/>
    </location>
    <ligand>
        <name>substrate</name>
    </ligand>
</feature>
<reference evidence="12" key="1">
    <citation type="submission" date="2022-04" db="EMBL/GenBank/DDBJ databases">
        <title>Complete genome sequence of a cyanobacterium, Nostoc sp. SO-36, isolated in Antarctica.</title>
        <authorList>
            <person name="Kanesaki Y."/>
            <person name="Effendi D."/>
            <person name="Sakamoto T."/>
            <person name="Ohtani S."/>
            <person name="Awai K."/>
        </authorList>
    </citation>
    <scope>NUCLEOTIDE SEQUENCE</scope>
    <source>
        <strain evidence="12">SO-36</strain>
    </source>
</reference>
<dbReference type="InterPro" id="IPR015824">
    <property type="entry name" value="Phosphoglycerate_kinase_N"/>
</dbReference>
<feature type="binding site" evidence="10">
    <location>
        <position position="154"/>
    </location>
    <ligand>
        <name>substrate</name>
    </ligand>
</feature>
<keyword evidence="8 10" id="KW-0067">ATP-binding</keyword>
<dbReference type="EC" id="2.7.2.3" evidence="3 10"/>
<dbReference type="PIRSF" id="PIRSF000724">
    <property type="entry name" value="Pgk"/>
    <property type="match status" value="1"/>
</dbReference>
<feature type="binding site" evidence="10">
    <location>
        <position position="205"/>
    </location>
    <ligand>
        <name>ATP</name>
        <dbReference type="ChEBI" id="CHEBI:30616"/>
    </ligand>
</feature>
<comment type="subunit">
    <text evidence="10">Monomer.</text>
</comment>
<dbReference type="PANTHER" id="PTHR11406:SF23">
    <property type="entry name" value="PHOSPHOGLYCERATE KINASE 1, CHLOROPLASTIC-RELATED"/>
    <property type="match status" value="1"/>
</dbReference>
<dbReference type="InterPro" id="IPR001576">
    <property type="entry name" value="Phosphoglycerate_kinase"/>
</dbReference>
<dbReference type="InterPro" id="IPR036043">
    <property type="entry name" value="Phosphoglycerate_kinase_sf"/>
</dbReference>
<keyword evidence="5 10" id="KW-0808">Transferase</keyword>
<dbReference type="Gene3D" id="3.40.50.1260">
    <property type="entry name" value="Phosphoglycerate kinase, N-terminal domain"/>
    <property type="match status" value="2"/>
</dbReference>
<evidence type="ECO:0000256" key="8">
    <source>
        <dbReference type="ARBA" id="ARBA00022840"/>
    </source>
</evidence>
<evidence type="ECO:0000256" key="5">
    <source>
        <dbReference type="ARBA" id="ARBA00022679"/>
    </source>
</evidence>
<comment type="similarity">
    <text evidence="10 11">Belongs to the phosphoglycerate kinase family.</text>
</comment>
<name>A0ABN6Q002_NOSCO</name>
<keyword evidence="6 10" id="KW-0547">Nucleotide-binding</keyword>
<feature type="binding site" evidence="10">
    <location>
        <position position="121"/>
    </location>
    <ligand>
        <name>substrate</name>
    </ligand>
</feature>
<sequence length="400" mass="42516">MSKKSLASLSSADISGKRALVRVDFNVPVDDQGNITDDTRIRAALPTIRDLTQKGAKVILASHFGRPKGVDDKLRLTPVAKRLSELLGQEVIKTDDSIGDEVAAKVGALQNGQVLLLENVRFYKEEEKNDPEFAKKLAANADFYVNDAFGTAHRAHASTEGVTKFLSPSVAGYLVEKELQYLQNAIENPQRPLAAIIGGSKVSSKIGVIETLLEKCDKLIIGGGMIFTFYKARGLNVGKSLVEEDKLELAKSLEAKAKERGVALLLPTDVVLADNFAPDANSQTVSIENIPDGWMGLDIGPDSVKFFQEALADTKTVIWNGPMGVFEFDKFAAGTEAIAHTLAEIGKTGTTTIIGGGDSVAAVEKVGLADQMSHISTGGGASLELLEGKVLPGIAALDDA</sequence>
<accession>A0ABN6Q002</accession>
<evidence type="ECO:0000313" key="13">
    <source>
        <dbReference type="Proteomes" id="UP001055453"/>
    </source>
</evidence>
<keyword evidence="13" id="KW-1185">Reference proteome</keyword>
<dbReference type="PANTHER" id="PTHR11406">
    <property type="entry name" value="PHOSPHOGLYCERATE KINASE"/>
    <property type="match status" value="1"/>
</dbReference>
<keyword evidence="10" id="KW-0963">Cytoplasm</keyword>
<gene>
    <name evidence="10 12" type="primary">pgk</name>
    <name evidence="12" type="ORF">ANSO36C_04750</name>
</gene>
<dbReference type="PRINTS" id="PR00477">
    <property type="entry name" value="PHGLYCKINASE"/>
</dbReference>
<protein>
    <recommendedName>
        <fullName evidence="4 10">Phosphoglycerate kinase</fullName>
        <ecNumber evidence="3 10">2.7.2.3</ecNumber>
    </recommendedName>
</protein>
<dbReference type="RefSeq" id="WP_251958224.1">
    <property type="nucleotide sequence ID" value="NZ_AP025732.1"/>
</dbReference>
<feature type="binding site" evidence="10">
    <location>
        <begin position="356"/>
        <end position="359"/>
    </location>
    <ligand>
        <name>ATP</name>
        <dbReference type="ChEBI" id="CHEBI:30616"/>
    </ligand>
</feature>
<feature type="binding site" evidence="10">
    <location>
        <begin position="24"/>
        <end position="26"/>
    </location>
    <ligand>
        <name>substrate</name>
    </ligand>
</feature>
<evidence type="ECO:0000256" key="3">
    <source>
        <dbReference type="ARBA" id="ARBA00013061"/>
    </source>
</evidence>